<gene>
    <name evidence="1" type="ORF">JMJ58_01715</name>
</gene>
<sequence length="209" mass="23856">MQQDDLSDIQNDARSQNIVRAIEQFIQILNEQAGEKHAAKVVLDGAVLQGSELNQKPERFIEEELIDPVMQVLGYEPRFQPTGFNGLGGRYPDFTALNLDVTNFGEVKKPGKIENAREESFDYLTMATDRPIIGIATDGFVWILHTATKSDEQPTYTHHVALHDLFKKIRLEQTQPRAERRSRPHLRDLSRDFVSQFNASYIETLVTDD</sequence>
<dbReference type="GeneID" id="62873801"/>
<evidence type="ECO:0000313" key="2">
    <source>
        <dbReference type="Proteomes" id="UP000637819"/>
    </source>
</evidence>
<dbReference type="OrthoDB" id="322515at2157"/>
<evidence type="ECO:0000313" key="1">
    <source>
        <dbReference type="EMBL" id="QRV15647.1"/>
    </source>
</evidence>
<dbReference type="KEGG" id="hsal:JMJ58_01715"/>
<proteinExistence type="predicted"/>
<dbReference type="Proteomes" id="UP000637819">
    <property type="component" value="Chromosome"/>
</dbReference>
<name>A0A8T8E233_9EURY</name>
<dbReference type="RefSeq" id="WP_204748120.1">
    <property type="nucleotide sequence ID" value="NZ_CP069188.1"/>
</dbReference>
<accession>A0A8T8E233</accession>
<organism evidence="1 2">
    <name type="scientific">Haloterrigena salifodinae</name>
    <dbReference type="NCBI Taxonomy" id="2675099"/>
    <lineage>
        <taxon>Archaea</taxon>
        <taxon>Methanobacteriati</taxon>
        <taxon>Methanobacteriota</taxon>
        <taxon>Stenosarchaea group</taxon>
        <taxon>Halobacteria</taxon>
        <taxon>Halobacteriales</taxon>
        <taxon>Natrialbaceae</taxon>
        <taxon>Haloterrigena</taxon>
    </lineage>
</organism>
<reference evidence="1 2" key="1">
    <citation type="submission" date="2021-01" db="EMBL/GenBank/DDBJ databases">
        <title>Genome Sequence and Methylation Pattern of Haloterrigena salifodinae BOL5-1, An Extremely Halophilic Archaeon from a Bolivian Salt Mine.</title>
        <authorList>
            <person name="DasSarma P."/>
            <person name="Anton B.P."/>
            <person name="DasSarma S.L."/>
            <person name="von Ehrenheim H.A.L."/>
            <person name="Martinez F.L."/>
            <person name="Guzman D."/>
            <person name="Roberts R.J."/>
            <person name="DasSarma S."/>
        </authorList>
    </citation>
    <scope>NUCLEOTIDE SEQUENCE [LARGE SCALE GENOMIC DNA]</scope>
    <source>
        <strain evidence="1 2">BOL5-1</strain>
    </source>
</reference>
<dbReference type="AlphaFoldDB" id="A0A8T8E233"/>
<keyword evidence="2" id="KW-1185">Reference proteome</keyword>
<protein>
    <submittedName>
        <fullName evidence="1">Uncharacterized protein</fullName>
    </submittedName>
</protein>
<dbReference type="EMBL" id="CP069188">
    <property type="protein sequence ID" value="QRV15647.1"/>
    <property type="molecule type" value="Genomic_DNA"/>
</dbReference>